<feature type="transmembrane region" description="Helical" evidence="9">
    <location>
        <begin position="319"/>
        <end position="337"/>
    </location>
</feature>
<dbReference type="AlphaFoldDB" id="A0A7H8R329"/>
<evidence type="ECO:0000256" key="8">
    <source>
        <dbReference type="SAM" id="MobiDB-lite"/>
    </source>
</evidence>
<dbReference type="Pfam" id="PF00083">
    <property type="entry name" value="Sugar_tr"/>
    <property type="match status" value="1"/>
</dbReference>
<feature type="transmembrane region" description="Helical" evidence="9">
    <location>
        <begin position="344"/>
        <end position="365"/>
    </location>
</feature>
<dbReference type="KEGG" id="trg:TRUGW13939_07813"/>
<dbReference type="PANTHER" id="PTHR48022">
    <property type="entry name" value="PLASTIDIC GLUCOSE TRANSPORTER 4"/>
    <property type="match status" value="1"/>
</dbReference>
<evidence type="ECO:0000256" key="2">
    <source>
        <dbReference type="ARBA" id="ARBA00010992"/>
    </source>
</evidence>
<dbReference type="Gene3D" id="1.20.1250.20">
    <property type="entry name" value="MFS general substrate transporter like domains"/>
    <property type="match status" value="1"/>
</dbReference>
<dbReference type="NCBIfam" id="TIGR00879">
    <property type="entry name" value="SP"/>
    <property type="match status" value="1"/>
</dbReference>
<dbReference type="GeneID" id="55995303"/>
<dbReference type="OrthoDB" id="6133115at2759"/>
<reference evidence="12" key="1">
    <citation type="submission" date="2020-06" db="EMBL/GenBank/DDBJ databases">
        <title>A chromosome-scale genome assembly of Talaromyces rugulosus W13939.</title>
        <authorList>
            <person name="Wang B."/>
            <person name="Guo L."/>
            <person name="Ye K."/>
            <person name="Wang L."/>
        </authorList>
    </citation>
    <scope>NUCLEOTIDE SEQUENCE [LARGE SCALE GENOMIC DNA]</scope>
    <source>
        <strain evidence="12">W13939</strain>
    </source>
</reference>
<evidence type="ECO:0000256" key="5">
    <source>
        <dbReference type="ARBA" id="ARBA00022989"/>
    </source>
</evidence>
<keyword evidence="4 9" id="KW-0812">Transmembrane</keyword>
<feature type="transmembrane region" description="Helical" evidence="9">
    <location>
        <begin position="99"/>
        <end position="124"/>
    </location>
</feature>
<feature type="transmembrane region" description="Helical" evidence="9">
    <location>
        <begin position="371"/>
        <end position="394"/>
    </location>
</feature>
<dbReference type="InterPro" id="IPR005828">
    <property type="entry name" value="MFS_sugar_transport-like"/>
</dbReference>
<keyword evidence="5 9" id="KW-1133">Transmembrane helix</keyword>
<feature type="region of interest" description="Disordered" evidence="8">
    <location>
        <begin position="480"/>
        <end position="510"/>
    </location>
</feature>
<feature type="transmembrane region" description="Helical" evidence="9">
    <location>
        <begin position="444"/>
        <end position="463"/>
    </location>
</feature>
<dbReference type="InterPro" id="IPR050360">
    <property type="entry name" value="MFS_Sugar_Transporters"/>
</dbReference>
<evidence type="ECO:0000256" key="7">
    <source>
        <dbReference type="RuleBase" id="RU003346"/>
    </source>
</evidence>
<dbReference type="PROSITE" id="PS50850">
    <property type="entry name" value="MFS"/>
    <property type="match status" value="1"/>
</dbReference>
<feature type="domain" description="Major facilitator superfamily (MFS) profile" evidence="10">
    <location>
        <begin position="29"/>
        <end position="467"/>
    </location>
</feature>
<dbReference type="InterPro" id="IPR036259">
    <property type="entry name" value="MFS_trans_sf"/>
</dbReference>
<evidence type="ECO:0000259" key="10">
    <source>
        <dbReference type="PROSITE" id="PS50850"/>
    </source>
</evidence>
<dbReference type="GO" id="GO:0005351">
    <property type="term" value="F:carbohydrate:proton symporter activity"/>
    <property type="evidence" value="ECO:0007669"/>
    <property type="project" value="TreeGrafter"/>
</dbReference>
<dbReference type="PANTHER" id="PTHR48022:SF24">
    <property type="entry name" value="HEXOSE TRANSPORTER PROTEIN (AFU_ORTHOLOGUE AFUA_8G04480)"/>
    <property type="match status" value="1"/>
</dbReference>
<evidence type="ECO:0000256" key="6">
    <source>
        <dbReference type="ARBA" id="ARBA00023136"/>
    </source>
</evidence>
<comment type="subcellular location">
    <subcellularLocation>
        <location evidence="1">Membrane</location>
        <topology evidence="1">Multi-pass membrane protein</topology>
    </subcellularLocation>
</comment>
<dbReference type="Proteomes" id="UP000509510">
    <property type="component" value="Chromosome IV"/>
</dbReference>
<dbReference type="InterPro" id="IPR020846">
    <property type="entry name" value="MFS_dom"/>
</dbReference>
<evidence type="ECO:0000256" key="1">
    <source>
        <dbReference type="ARBA" id="ARBA00004141"/>
    </source>
</evidence>
<feature type="transmembrane region" description="Helical" evidence="9">
    <location>
        <begin position="277"/>
        <end position="299"/>
    </location>
</feature>
<sequence>MTPTVLLDVLPKRDKWWFQYKSLLNLNLLLLGCIAADITNGYDGSMLNGLQIIPQWQEYFAHPSGSRLGLITNGTRIGQAGALFVVNPLIERLGRKKPIAIGSVIMLVGIAVQTAATNTAMFVIGRVLIGFGNNIQQSTCPILLSELAYPSQRPQITGILNSTGSLGQIMAAWITYGTAGMLTSWSWRLPSLLQALSSIFQLIMVFFMPESPRWLVYNNGREEARQILCKYHAEGDENSELLAFEMAEIDYQLELEKANAKSSWMEWFRTPANRHRLFVIVSLAFLIQWCGNALVSYYLHLVLNSIGVTNTKTQLLINGGYTIEGLILGMSFSLLIDKVGRRKMFLSGMVVMFIAYLLLTIFTGINASHNFSNAGLGGGTIAMIYIFGVGYKLAGPTQEPYFMEISPYNLRAKTSVLKQFGDAGANLFSGFVNPIALDAISWKYYIVWCCMLVSNFIVIYFFYPETKGLSLEEVTQMLDGKTPGKNLDEEEQSEAQKATVETVEDVNPVA</sequence>
<evidence type="ECO:0000256" key="9">
    <source>
        <dbReference type="SAM" id="Phobius"/>
    </source>
</evidence>
<dbReference type="EMBL" id="CP055901">
    <property type="protein sequence ID" value="QKX60667.1"/>
    <property type="molecule type" value="Genomic_DNA"/>
</dbReference>
<dbReference type="GO" id="GO:0016020">
    <property type="term" value="C:membrane"/>
    <property type="evidence" value="ECO:0007669"/>
    <property type="project" value="UniProtKB-SubCell"/>
</dbReference>
<proteinExistence type="inferred from homology"/>
<evidence type="ECO:0000313" key="12">
    <source>
        <dbReference type="Proteomes" id="UP000509510"/>
    </source>
</evidence>
<name>A0A7H8R329_TALRU</name>
<feature type="transmembrane region" description="Helical" evidence="9">
    <location>
        <begin position="191"/>
        <end position="208"/>
    </location>
</feature>
<dbReference type="RefSeq" id="XP_035346843.1">
    <property type="nucleotide sequence ID" value="XM_035490950.1"/>
</dbReference>
<comment type="similarity">
    <text evidence="2 7">Belongs to the major facilitator superfamily. Sugar transporter (TC 2.A.1.1) family.</text>
</comment>
<keyword evidence="6 9" id="KW-0472">Membrane</keyword>
<accession>A0A7H8R329</accession>
<dbReference type="SUPFAM" id="SSF103473">
    <property type="entry name" value="MFS general substrate transporter"/>
    <property type="match status" value="1"/>
</dbReference>
<protein>
    <recommendedName>
        <fullName evidence="10">Major facilitator superfamily (MFS) profile domain-containing protein</fullName>
    </recommendedName>
</protein>
<evidence type="ECO:0000256" key="3">
    <source>
        <dbReference type="ARBA" id="ARBA00022448"/>
    </source>
</evidence>
<evidence type="ECO:0000313" key="11">
    <source>
        <dbReference type="EMBL" id="QKX60667.1"/>
    </source>
</evidence>
<organism evidence="11 12">
    <name type="scientific">Talaromyces rugulosus</name>
    <name type="common">Penicillium rugulosum</name>
    <dbReference type="NCBI Taxonomy" id="121627"/>
    <lineage>
        <taxon>Eukaryota</taxon>
        <taxon>Fungi</taxon>
        <taxon>Dikarya</taxon>
        <taxon>Ascomycota</taxon>
        <taxon>Pezizomycotina</taxon>
        <taxon>Eurotiomycetes</taxon>
        <taxon>Eurotiomycetidae</taxon>
        <taxon>Eurotiales</taxon>
        <taxon>Trichocomaceae</taxon>
        <taxon>Talaromyces</taxon>
        <taxon>Talaromyces sect. Islandici</taxon>
    </lineage>
</organism>
<keyword evidence="12" id="KW-1185">Reference proteome</keyword>
<dbReference type="FunFam" id="1.20.1250.20:FF:000134">
    <property type="entry name" value="MFS sugar transporter protein"/>
    <property type="match status" value="1"/>
</dbReference>
<dbReference type="InterPro" id="IPR003663">
    <property type="entry name" value="Sugar/inositol_transpt"/>
</dbReference>
<gene>
    <name evidence="11" type="ORF">TRUGW13939_07813</name>
</gene>
<keyword evidence="3 7" id="KW-0813">Transport</keyword>
<evidence type="ECO:0000256" key="4">
    <source>
        <dbReference type="ARBA" id="ARBA00022692"/>
    </source>
</evidence>